<feature type="compositionally biased region" description="Low complexity" evidence="1">
    <location>
        <begin position="102"/>
        <end position="128"/>
    </location>
</feature>
<dbReference type="InterPro" id="IPR022273">
    <property type="entry name" value="PRTRC_protein-E"/>
</dbReference>
<evidence type="ECO:0000256" key="1">
    <source>
        <dbReference type="SAM" id="MobiDB-lite"/>
    </source>
</evidence>
<gene>
    <name evidence="3" type="ORF">C1I89_29960</name>
</gene>
<dbReference type="EMBL" id="POQS01000010">
    <property type="protein sequence ID" value="PND30194.1"/>
    <property type="molecule type" value="Genomic_DNA"/>
</dbReference>
<dbReference type="Pfam" id="PF19556">
    <property type="entry name" value="PRTRC_E"/>
    <property type="match status" value="1"/>
</dbReference>
<sequence>MTMFEELYALALNATLTMTVSADEKSGRLTVNVIPKPRADAGEPALAQPLSLTATPQEFDTGFIDALCGYRETRQSLAQQVEATKEVIEAAKAASVKKASEATAKASTAKAAPKPAPAASSPAPALASTDDDGDDGEGDDTPASGSATAPAAASGDSFDLFG</sequence>
<feature type="region of interest" description="Disordered" evidence="1">
    <location>
        <begin position="102"/>
        <end position="162"/>
    </location>
</feature>
<proteinExistence type="predicted"/>
<dbReference type="Proteomes" id="UP000235994">
    <property type="component" value="Unassembled WGS sequence"/>
</dbReference>
<protein>
    <submittedName>
        <fullName evidence="3">PRTRC system protein E</fullName>
    </submittedName>
</protein>
<keyword evidence="4" id="KW-1185">Reference proteome</keyword>
<feature type="compositionally biased region" description="Low complexity" evidence="1">
    <location>
        <begin position="141"/>
        <end position="162"/>
    </location>
</feature>
<reference evidence="3 4" key="1">
    <citation type="submission" date="2018-01" db="EMBL/GenBank/DDBJ databases">
        <title>The draft genome of an aniline degradation strain ANB-1.</title>
        <authorList>
            <person name="Zhang L."/>
            <person name="Jiang J."/>
        </authorList>
    </citation>
    <scope>NUCLEOTIDE SEQUENCE [LARGE SCALE GENOMIC DNA]</scope>
    <source>
        <strain evidence="3 4">ANB-1</strain>
    </source>
</reference>
<dbReference type="RefSeq" id="WP_102775906.1">
    <property type="nucleotide sequence ID" value="NZ_POQS01000010.1"/>
</dbReference>
<evidence type="ECO:0000313" key="4">
    <source>
        <dbReference type="Proteomes" id="UP000235994"/>
    </source>
</evidence>
<comment type="caution">
    <text evidence="3">The sequence shown here is derived from an EMBL/GenBank/DDBJ whole genome shotgun (WGS) entry which is preliminary data.</text>
</comment>
<accession>A0A2N8K9Q6</accession>
<dbReference type="NCBIfam" id="TIGR03741">
    <property type="entry name" value="PRTRC_E"/>
    <property type="match status" value="1"/>
</dbReference>
<dbReference type="AlphaFoldDB" id="A0A2N8K9Q6"/>
<evidence type="ECO:0000259" key="2">
    <source>
        <dbReference type="Pfam" id="PF19556"/>
    </source>
</evidence>
<feature type="compositionally biased region" description="Acidic residues" evidence="1">
    <location>
        <begin position="129"/>
        <end position="140"/>
    </location>
</feature>
<name>A0A2N8K9Q6_9BURK</name>
<evidence type="ECO:0000313" key="3">
    <source>
        <dbReference type="EMBL" id="PND30194.1"/>
    </source>
</evidence>
<feature type="domain" description="ParB-related ThiF-related cassette protein E" evidence="2">
    <location>
        <begin position="3"/>
        <end position="109"/>
    </location>
</feature>
<organism evidence="3 4">
    <name type="scientific">Achromobacter pulmonis</name>
    <dbReference type="NCBI Taxonomy" id="1389932"/>
    <lineage>
        <taxon>Bacteria</taxon>
        <taxon>Pseudomonadati</taxon>
        <taxon>Pseudomonadota</taxon>
        <taxon>Betaproteobacteria</taxon>
        <taxon>Burkholderiales</taxon>
        <taxon>Alcaligenaceae</taxon>
        <taxon>Achromobacter</taxon>
    </lineage>
</organism>